<keyword evidence="2" id="KW-1185">Reference proteome</keyword>
<evidence type="ECO:0000313" key="2">
    <source>
        <dbReference type="Proteomes" id="UP000789901"/>
    </source>
</evidence>
<organism evidence="1 2">
    <name type="scientific">Gigaspora margarita</name>
    <dbReference type="NCBI Taxonomy" id="4874"/>
    <lineage>
        <taxon>Eukaryota</taxon>
        <taxon>Fungi</taxon>
        <taxon>Fungi incertae sedis</taxon>
        <taxon>Mucoromycota</taxon>
        <taxon>Glomeromycotina</taxon>
        <taxon>Glomeromycetes</taxon>
        <taxon>Diversisporales</taxon>
        <taxon>Gigasporaceae</taxon>
        <taxon>Gigaspora</taxon>
    </lineage>
</organism>
<comment type="caution">
    <text evidence="1">The sequence shown here is derived from an EMBL/GenBank/DDBJ whole genome shotgun (WGS) entry which is preliminary data.</text>
</comment>
<protein>
    <submittedName>
        <fullName evidence="1">4896_t:CDS:1</fullName>
    </submittedName>
</protein>
<gene>
    <name evidence="1" type="ORF">GMARGA_LOCUS12635</name>
</gene>
<reference evidence="1 2" key="1">
    <citation type="submission" date="2021-06" db="EMBL/GenBank/DDBJ databases">
        <authorList>
            <person name="Kallberg Y."/>
            <person name="Tangrot J."/>
            <person name="Rosling A."/>
        </authorList>
    </citation>
    <scope>NUCLEOTIDE SEQUENCE [LARGE SCALE GENOMIC DNA]</scope>
    <source>
        <strain evidence="1 2">120-4 pot B 10/14</strain>
    </source>
</reference>
<evidence type="ECO:0000313" key="1">
    <source>
        <dbReference type="EMBL" id="CAG8709192.1"/>
    </source>
</evidence>
<dbReference type="Proteomes" id="UP000789901">
    <property type="component" value="Unassembled WGS sequence"/>
</dbReference>
<accession>A0ABN7V257</accession>
<proteinExistence type="predicted"/>
<dbReference type="EMBL" id="CAJVQB010007793">
    <property type="protein sequence ID" value="CAG8709192.1"/>
    <property type="molecule type" value="Genomic_DNA"/>
</dbReference>
<sequence length="46" mass="5531">MAYYRSLEYIYSQEQIVELGLERVLEKDSVGYTCGRVHDLLLYLDW</sequence>
<name>A0ABN7V257_GIGMA</name>